<sequence>MMSICIHGTCFHACQTRAGMQHVKVLPPDGNVGRFLPEGQWILFWLLLLERQSY</sequence>
<reference evidence="1" key="1">
    <citation type="submission" date="2014-09" db="EMBL/GenBank/DDBJ databases">
        <authorList>
            <person name="Magalhaes I.L.F."/>
            <person name="Oliveira U."/>
            <person name="Santos F.R."/>
            <person name="Vidigal T.H.D.A."/>
            <person name="Brescovit A.D."/>
            <person name="Santos A.J."/>
        </authorList>
    </citation>
    <scope>NUCLEOTIDE SEQUENCE</scope>
    <source>
        <tissue evidence="1">Shoot tissue taken approximately 20 cm above the soil surface</tissue>
    </source>
</reference>
<dbReference type="EMBL" id="GBRH01188381">
    <property type="protein sequence ID" value="JAE09515.1"/>
    <property type="molecule type" value="Transcribed_RNA"/>
</dbReference>
<name>A0A0A9F8Z4_ARUDO</name>
<protein>
    <submittedName>
        <fullName evidence="1">Uncharacterized protein</fullName>
    </submittedName>
</protein>
<accession>A0A0A9F8Z4</accession>
<proteinExistence type="predicted"/>
<organism evidence="1">
    <name type="scientific">Arundo donax</name>
    <name type="common">Giant reed</name>
    <name type="synonym">Donax arundinaceus</name>
    <dbReference type="NCBI Taxonomy" id="35708"/>
    <lineage>
        <taxon>Eukaryota</taxon>
        <taxon>Viridiplantae</taxon>
        <taxon>Streptophyta</taxon>
        <taxon>Embryophyta</taxon>
        <taxon>Tracheophyta</taxon>
        <taxon>Spermatophyta</taxon>
        <taxon>Magnoliopsida</taxon>
        <taxon>Liliopsida</taxon>
        <taxon>Poales</taxon>
        <taxon>Poaceae</taxon>
        <taxon>PACMAD clade</taxon>
        <taxon>Arundinoideae</taxon>
        <taxon>Arundineae</taxon>
        <taxon>Arundo</taxon>
    </lineage>
</organism>
<dbReference type="AlphaFoldDB" id="A0A0A9F8Z4"/>
<reference evidence="1" key="2">
    <citation type="journal article" date="2015" name="Data Brief">
        <title>Shoot transcriptome of the giant reed, Arundo donax.</title>
        <authorList>
            <person name="Barrero R.A."/>
            <person name="Guerrero F.D."/>
            <person name="Moolhuijzen P."/>
            <person name="Goolsby J.A."/>
            <person name="Tidwell J."/>
            <person name="Bellgard S.E."/>
            <person name="Bellgard M.I."/>
        </authorList>
    </citation>
    <scope>NUCLEOTIDE SEQUENCE</scope>
    <source>
        <tissue evidence="1">Shoot tissue taken approximately 20 cm above the soil surface</tissue>
    </source>
</reference>
<evidence type="ECO:0000313" key="1">
    <source>
        <dbReference type="EMBL" id="JAE09515.1"/>
    </source>
</evidence>